<evidence type="ECO:0000313" key="1">
    <source>
        <dbReference type="EMBL" id="KVK77534.1"/>
    </source>
</evidence>
<protein>
    <recommendedName>
        <fullName evidence="3">DUF1493 family protein</fullName>
    </recommendedName>
</protein>
<sequence length="118" mass="13764">MNQFTWNELEGFVRREAGVSAKKILTKGHAIEGDLDITGDDAVEFMERFFDKFPVQVGDFEFNRYFSGEGFSLIEVARMAFSRKRREKYDKVPLTLGMLYQAILDGEWNNQRLESLPR</sequence>
<organism evidence="1 2">
    <name type="scientific">Burkholderia cepacia</name>
    <name type="common">Pseudomonas cepacia</name>
    <dbReference type="NCBI Taxonomy" id="292"/>
    <lineage>
        <taxon>Bacteria</taxon>
        <taxon>Pseudomonadati</taxon>
        <taxon>Pseudomonadota</taxon>
        <taxon>Betaproteobacteria</taxon>
        <taxon>Burkholderiales</taxon>
        <taxon>Burkholderiaceae</taxon>
        <taxon>Burkholderia</taxon>
        <taxon>Burkholderia cepacia complex</taxon>
    </lineage>
</organism>
<evidence type="ECO:0000313" key="2">
    <source>
        <dbReference type="Proteomes" id="UP000069001"/>
    </source>
</evidence>
<dbReference type="InterPro" id="IPR010862">
    <property type="entry name" value="DUF1493"/>
</dbReference>
<reference evidence="1 2" key="1">
    <citation type="submission" date="2015-11" db="EMBL/GenBank/DDBJ databases">
        <title>Expanding the genomic diversity of Burkholderia species for the development of highly accurate diagnostics.</title>
        <authorList>
            <person name="Sahl J."/>
            <person name="Keim P."/>
            <person name="Wagner D."/>
        </authorList>
    </citation>
    <scope>NUCLEOTIDE SEQUENCE [LARGE SCALE GENOMIC DNA]</scope>
    <source>
        <strain evidence="1 2">MSMB1302</strain>
    </source>
</reference>
<dbReference type="AlphaFoldDB" id="A0A124SS44"/>
<proteinExistence type="predicted"/>
<dbReference type="Proteomes" id="UP000069001">
    <property type="component" value="Unassembled WGS sequence"/>
</dbReference>
<comment type="caution">
    <text evidence="1">The sequence shown here is derived from an EMBL/GenBank/DDBJ whole genome shotgun (WGS) entry which is preliminary data.</text>
</comment>
<dbReference type="EMBL" id="LOYH01000083">
    <property type="protein sequence ID" value="KVK77534.1"/>
    <property type="molecule type" value="Genomic_DNA"/>
</dbReference>
<dbReference type="RefSeq" id="WP_059529461.1">
    <property type="nucleotide sequence ID" value="NZ_CADEUN010000009.1"/>
</dbReference>
<name>A0A124SS44_BURCE</name>
<dbReference type="Pfam" id="PF07377">
    <property type="entry name" value="DUF1493"/>
    <property type="match status" value="1"/>
</dbReference>
<evidence type="ECO:0008006" key="3">
    <source>
        <dbReference type="Google" id="ProtNLM"/>
    </source>
</evidence>
<accession>A0A124SS44</accession>
<gene>
    <name evidence="1" type="ORF">WS90_23400</name>
</gene>